<gene>
    <name evidence="4" type="ordered locus">A2cp1_0502</name>
</gene>
<dbReference type="AlphaFoldDB" id="B8JB48"/>
<evidence type="ECO:0000256" key="2">
    <source>
        <dbReference type="ARBA" id="ARBA00022723"/>
    </source>
</evidence>
<accession>B8JB48</accession>
<dbReference type="InterPro" id="IPR042243">
    <property type="entry name" value="HypD_1"/>
</dbReference>
<dbReference type="InterPro" id="IPR002780">
    <property type="entry name" value="Hyd_form_HypD"/>
</dbReference>
<protein>
    <submittedName>
        <fullName evidence="4">Hydrogenase formation HypD protein</fullName>
    </submittedName>
</protein>
<dbReference type="PANTHER" id="PTHR30149">
    <property type="entry name" value="HYDROGENASE PROTEIN ASSEMBLY PROTEIN HYPD"/>
    <property type="match status" value="1"/>
</dbReference>
<dbReference type="Gene3D" id="3.40.50.11750">
    <property type="entry name" value="HypD, alpha/beta domain 1"/>
    <property type="match status" value="2"/>
</dbReference>
<dbReference type="GO" id="GO:0005506">
    <property type="term" value="F:iron ion binding"/>
    <property type="evidence" value="ECO:0007669"/>
    <property type="project" value="TreeGrafter"/>
</dbReference>
<reference evidence="4" key="1">
    <citation type="submission" date="2009-01" db="EMBL/GenBank/DDBJ databases">
        <title>Complete sequence of Anaeromyxobacter dehalogenans 2CP-1.</title>
        <authorList>
            <consortium name="US DOE Joint Genome Institute"/>
            <person name="Lucas S."/>
            <person name="Copeland A."/>
            <person name="Lapidus A."/>
            <person name="Glavina del Rio T."/>
            <person name="Dalin E."/>
            <person name="Tice H."/>
            <person name="Bruce D."/>
            <person name="Goodwin L."/>
            <person name="Pitluck S."/>
            <person name="Saunders E."/>
            <person name="Brettin T."/>
            <person name="Detter J.C."/>
            <person name="Han C."/>
            <person name="Larimer F."/>
            <person name="Land M."/>
            <person name="Hauser L."/>
            <person name="Kyrpides N."/>
            <person name="Ovchinnikova G."/>
            <person name="Beliaev A.S."/>
            <person name="Richardson P."/>
        </authorList>
    </citation>
    <scope>NUCLEOTIDE SEQUENCE</scope>
    <source>
        <strain evidence="4">2CP-1</strain>
    </source>
</reference>
<dbReference type="Gene3D" id="6.10.20.100">
    <property type="match status" value="1"/>
</dbReference>
<dbReference type="GO" id="GO:0070025">
    <property type="term" value="F:carbon monoxide binding"/>
    <property type="evidence" value="ECO:0007669"/>
    <property type="project" value="TreeGrafter"/>
</dbReference>
<sequence length="378" mass="40236">MSNEDLFRQLKFRDPARARALAEALRHNMDAIGREVSVMHVCGSHEQAIARFGLRAVLPPGLELIMGPGCPVCVTDGPEVDEAVALAMQGVRVCTYGDMLRLPGTARSLADAQADGGKVEVVYSISQAVELAHAHPDEQVVFLASGFETTAVATAAVALASPPPNFSILSVHKYVPAAMEIVAASKETHIEGYIAAGHAAIITGWAIFEPFAARTGAPVVVAGFEPLDILAALVKLTELIREGRPEVANVYPRCVTKEGNLPAQRSLWRAFRTVTGRWRGIAEVPGGNLELVPELASLDARKRFRIDTAGVRDAAAEEEAKGCLCGRIMLGLATPEHCALFGTTCVPESPVGACMVSSEGQCRIWHTYGGVPDLRKVG</sequence>
<evidence type="ECO:0000313" key="5">
    <source>
        <dbReference type="Proteomes" id="UP000007089"/>
    </source>
</evidence>
<dbReference type="PANTHER" id="PTHR30149:SF0">
    <property type="entry name" value="HYDROGENASE MATURATION FACTOR HYPD"/>
    <property type="match status" value="1"/>
</dbReference>
<keyword evidence="5" id="KW-1185">Reference proteome</keyword>
<evidence type="ECO:0000256" key="1">
    <source>
        <dbReference type="ARBA" id="ARBA00007888"/>
    </source>
</evidence>
<dbReference type="HOGENOM" id="CLU_048562_1_0_7"/>
<comment type="similarity">
    <text evidence="1">Belongs to the HypD family.</text>
</comment>
<keyword evidence="2" id="KW-0479">Metal-binding</keyword>
<evidence type="ECO:0000256" key="3">
    <source>
        <dbReference type="ARBA" id="ARBA00023004"/>
    </source>
</evidence>
<dbReference type="Pfam" id="PF01924">
    <property type="entry name" value="HypD"/>
    <property type="match status" value="1"/>
</dbReference>
<organism evidence="4 5">
    <name type="scientific">Anaeromyxobacter dehalogenans (strain ATCC BAA-258 / DSM 21875 / 2CP-1)</name>
    <dbReference type="NCBI Taxonomy" id="455488"/>
    <lineage>
        <taxon>Bacteria</taxon>
        <taxon>Pseudomonadati</taxon>
        <taxon>Myxococcota</taxon>
        <taxon>Myxococcia</taxon>
        <taxon>Myxococcales</taxon>
        <taxon>Cystobacterineae</taxon>
        <taxon>Anaeromyxobacteraceae</taxon>
        <taxon>Anaeromyxobacter</taxon>
    </lineage>
</organism>
<dbReference type="GO" id="GO:0051539">
    <property type="term" value="F:4 iron, 4 sulfur cluster binding"/>
    <property type="evidence" value="ECO:0007669"/>
    <property type="project" value="TreeGrafter"/>
</dbReference>
<dbReference type="InterPro" id="IPR042244">
    <property type="entry name" value="HypD_2_sf"/>
</dbReference>
<dbReference type="Proteomes" id="UP000007089">
    <property type="component" value="Chromosome"/>
</dbReference>
<dbReference type="KEGG" id="acp:A2cp1_0502"/>
<dbReference type="GO" id="GO:0051604">
    <property type="term" value="P:protein maturation"/>
    <property type="evidence" value="ECO:0007669"/>
    <property type="project" value="TreeGrafter"/>
</dbReference>
<proteinExistence type="inferred from homology"/>
<dbReference type="PIRSF" id="PIRSF005622">
    <property type="entry name" value="Hydrgn_mat_hypD"/>
    <property type="match status" value="1"/>
</dbReference>
<evidence type="ECO:0000313" key="4">
    <source>
        <dbReference type="EMBL" id="ACL63859.1"/>
    </source>
</evidence>
<dbReference type="EMBL" id="CP001359">
    <property type="protein sequence ID" value="ACL63859.1"/>
    <property type="molecule type" value="Genomic_DNA"/>
</dbReference>
<name>B8JB48_ANAD2</name>
<keyword evidence="3" id="KW-0408">Iron</keyword>
<dbReference type="NCBIfam" id="TIGR00075">
    <property type="entry name" value="hypD"/>
    <property type="match status" value="1"/>
</dbReference>
<dbReference type="RefSeq" id="WP_012631909.1">
    <property type="nucleotide sequence ID" value="NC_011891.1"/>
</dbReference>